<dbReference type="PROSITE" id="PS50294">
    <property type="entry name" value="WD_REPEATS_REGION"/>
    <property type="match status" value="3"/>
</dbReference>
<proteinExistence type="predicted"/>
<gene>
    <name evidence="3" type="ORF">V2H45_05730</name>
</gene>
<feature type="repeat" description="WD" evidence="1">
    <location>
        <begin position="306"/>
        <end position="338"/>
    </location>
</feature>
<dbReference type="PANTHER" id="PTHR19920">
    <property type="entry name" value="WD40 PROTEIN CIAO1"/>
    <property type="match status" value="1"/>
</dbReference>
<dbReference type="InterPro" id="IPR024977">
    <property type="entry name" value="Apc4-like_WD40_dom"/>
</dbReference>
<comment type="caution">
    <text evidence="3">The sequence shown here is derived from an EMBL/GenBank/DDBJ whole genome shotgun (WGS) entry which is preliminary data.</text>
</comment>
<dbReference type="Proteomes" id="UP001333818">
    <property type="component" value="Unassembled WGS sequence"/>
</dbReference>
<evidence type="ECO:0000259" key="2">
    <source>
        <dbReference type="Pfam" id="PF12894"/>
    </source>
</evidence>
<dbReference type="RefSeq" id="WP_330482668.1">
    <property type="nucleotide sequence ID" value="NZ_JAZBJZ010000015.1"/>
</dbReference>
<feature type="repeat" description="WD" evidence="1">
    <location>
        <begin position="347"/>
        <end position="378"/>
    </location>
</feature>
<evidence type="ECO:0000256" key="1">
    <source>
        <dbReference type="PROSITE-ProRule" id="PRU00221"/>
    </source>
</evidence>
<name>A0AAW9Q0V6_9CYAN</name>
<evidence type="ECO:0000313" key="4">
    <source>
        <dbReference type="Proteomes" id="UP001333818"/>
    </source>
</evidence>
<accession>A0AAW9Q0V6</accession>
<sequence length="388" mass="42916">MPSLKKQQPVLNAKPLWQTTLGEYVTAIAWTPNGKILAAATAAGEIVLYDDVSKATDKLTRLQTETNSSVDCLSFSADGRWLVAAGQDGKILLWDSTNAMKQVAIDRGDLGGKGNQWIEHLVWHPIRAEFAFTFGKYVQVWSADRQDIITTVNFEQSSVLALNWHPSGDWLTVGGYQGIKLWSAKDWYEDPIDFELPTATGLMTWHPSGRYLASNTLDNLVVLFEWLGGGTHPEGNRFDDSPWRMQGFPGKVRAFAWTEFAETAKSSGKEKKVPNDSSLLVSSSGSEVVVWRRHPDPEIGWEGQILQGHVGNVGLVAFKPKSAVLTSAGEDGRVSLWQDATNWIQALENSEAEITCLQWQPQAHRLAAGNADGELFVWTESTQAKGFR</sequence>
<dbReference type="Gene3D" id="2.130.10.10">
    <property type="entry name" value="YVTN repeat-like/Quinoprotein amine dehydrogenase"/>
    <property type="match status" value="2"/>
</dbReference>
<dbReference type="PANTHER" id="PTHR19920:SF0">
    <property type="entry name" value="CYTOSOLIC IRON-SULFUR PROTEIN ASSEMBLY PROTEIN CIAO1-RELATED"/>
    <property type="match status" value="1"/>
</dbReference>
<dbReference type="EMBL" id="JAZBJZ010000015">
    <property type="protein sequence ID" value="MEE3716241.1"/>
    <property type="molecule type" value="Genomic_DNA"/>
</dbReference>
<reference evidence="3" key="1">
    <citation type="submission" date="2024-01" db="EMBL/GenBank/DDBJ databases">
        <title>Bank of Algae and Cyanobacteria of the Azores (BACA) strain genomes.</title>
        <authorList>
            <person name="Luz R."/>
            <person name="Cordeiro R."/>
            <person name="Fonseca A."/>
            <person name="Goncalves V."/>
        </authorList>
    </citation>
    <scope>NUCLEOTIDE SEQUENCE</scope>
    <source>
        <strain evidence="3">BACA0141</strain>
    </source>
</reference>
<dbReference type="SUPFAM" id="SSF50978">
    <property type="entry name" value="WD40 repeat-like"/>
    <property type="match status" value="1"/>
</dbReference>
<dbReference type="SMART" id="SM00320">
    <property type="entry name" value="WD40"/>
    <property type="match status" value="7"/>
</dbReference>
<protein>
    <submittedName>
        <fullName evidence="3">WD40 repeat domain-containing protein</fullName>
    </submittedName>
</protein>
<dbReference type="InterPro" id="IPR036322">
    <property type="entry name" value="WD40_repeat_dom_sf"/>
</dbReference>
<feature type="domain" description="Anaphase-promoting complex subunit 4-like WD40" evidence="2">
    <location>
        <begin position="11"/>
        <end position="54"/>
    </location>
</feature>
<dbReference type="GO" id="GO:0097361">
    <property type="term" value="C:cytosolic [4Fe-4S] assembly targeting complex"/>
    <property type="evidence" value="ECO:0007669"/>
    <property type="project" value="TreeGrafter"/>
</dbReference>
<dbReference type="AlphaFoldDB" id="A0AAW9Q0V6"/>
<dbReference type="InterPro" id="IPR015943">
    <property type="entry name" value="WD40/YVTN_repeat-like_dom_sf"/>
</dbReference>
<dbReference type="Pfam" id="PF00400">
    <property type="entry name" value="WD40"/>
    <property type="match status" value="4"/>
</dbReference>
<dbReference type="GO" id="GO:0016226">
    <property type="term" value="P:iron-sulfur cluster assembly"/>
    <property type="evidence" value="ECO:0007669"/>
    <property type="project" value="TreeGrafter"/>
</dbReference>
<dbReference type="Pfam" id="PF12894">
    <property type="entry name" value="ANAPC4_WD40"/>
    <property type="match status" value="1"/>
</dbReference>
<organism evidence="3 4">
    <name type="scientific">Tumidithrix elongata BACA0141</name>
    <dbReference type="NCBI Taxonomy" id="2716417"/>
    <lineage>
        <taxon>Bacteria</taxon>
        <taxon>Bacillati</taxon>
        <taxon>Cyanobacteriota</taxon>
        <taxon>Cyanophyceae</taxon>
        <taxon>Pseudanabaenales</taxon>
        <taxon>Pseudanabaenaceae</taxon>
        <taxon>Tumidithrix</taxon>
        <taxon>Tumidithrix elongata</taxon>
    </lineage>
</organism>
<keyword evidence="4" id="KW-1185">Reference proteome</keyword>
<keyword evidence="1" id="KW-0853">WD repeat</keyword>
<dbReference type="InterPro" id="IPR001680">
    <property type="entry name" value="WD40_rpt"/>
</dbReference>
<dbReference type="PROSITE" id="PS50082">
    <property type="entry name" value="WD_REPEATS_2"/>
    <property type="match status" value="3"/>
</dbReference>
<feature type="repeat" description="WD" evidence="1">
    <location>
        <begin position="63"/>
        <end position="95"/>
    </location>
</feature>
<evidence type="ECO:0000313" key="3">
    <source>
        <dbReference type="EMBL" id="MEE3716241.1"/>
    </source>
</evidence>